<protein>
    <submittedName>
        <fullName evidence="9">Lantibiotic efflux protein</fullName>
    </submittedName>
</protein>
<dbReference type="GO" id="GO:0005886">
    <property type="term" value="C:plasma membrane"/>
    <property type="evidence" value="ECO:0007669"/>
    <property type="project" value="UniProtKB-SubCell"/>
</dbReference>
<evidence type="ECO:0000256" key="1">
    <source>
        <dbReference type="ARBA" id="ARBA00004651"/>
    </source>
</evidence>
<feature type="transmembrane region" description="Helical" evidence="7">
    <location>
        <begin position="12"/>
        <end position="36"/>
    </location>
</feature>
<feature type="transmembrane region" description="Helical" evidence="7">
    <location>
        <begin position="170"/>
        <end position="190"/>
    </location>
</feature>
<feature type="domain" description="Major facilitator superfamily (MFS) profile" evidence="8">
    <location>
        <begin position="227"/>
        <end position="423"/>
    </location>
</feature>
<dbReference type="PROSITE" id="PS50850">
    <property type="entry name" value="MFS"/>
    <property type="match status" value="1"/>
</dbReference>
<dbReference type="InterPro" id="IPR036259">
    <property type="entry name" value="MFS_trans_sf"/>
</dbReference>
<feature type="transmembrane region" description="Helical" evidence="7">
    <location>
        <begin position="354"/>
        <end position="378"/>
    </location>
</feature>
<dbReference type="EMBL" id="ANKJ01000010">
    <property type="protein sequence ID" value="EPC91442.1"/>
    <property type="molecule type" value="Genomic_DNA"/>
</dbReference>
<dbReference type="PANTHER" id="PTHR23513">
    <property type="entry name" value="INTEGRAL MEMBRANE EFFLUX PROTEIN-RELATED"/>
    <property type="match status" value="1"/>
</dbReference>
<proteinExistence type="predicted"/>
<reference evidence="9 10" key="1">
    <citation type="journal article" date="2013" name="PLoS ONE">
        <title>Lactobacillus paracasei comparative genomics: towards species pan-genome definition and exploitation of diversity.</title>
        <authorList>
            <person name="Smokvina T."/>
            <person name="Wels M."/>
            <person name="Polka J."/>
            <person name="Chervaux C."/>
            <person name="Brisse S."/>
            <person name="Boekhorst J."/>
            <person name="van Hylckama Vlieg J.E."/>
            <person name="Siezen R.J."/>
        </authorList>
    </citation>
    <scope>NUCLEOTIDE SEQUENCE [LARGE SCALE GENOMIC DNA]</scope>
    <source>
        <strain evidence="9 10">Lpp49</strain>
    </source>
</reference>
<organism evidence="9 10">
    <name type="scientific">Lacticaseibacillus paracasei subsp. paracasei Lpp49</name>
    <dbReference type="NCBI Taxonomy" id="1256213"/>
    <lineage>
        <taxon>Bacteria</taxon>
        <taxon>Bacillati</taxon>
        <taxon>Bacillota</taxon>
        <taxon>Bacilli</taxon>
        <taxon>Lactobacillales</taxon>
        <taxon>Lactobacillaceae</taxon>
        <taxon>Lacticaseibacillus</taxon>
    </lineage>
</organism>
<evidence type="ECO:0000313" key="10">
    <source>
        <dbReference type="Proteomes" id="UP000014310"/>
    </source>
</evidence>
<feature type="transmembrane region" description="Helical" evidence="7">
    <location>
        <begin position="216"/>
        <end position="237"/>
    </location>
</feature>
<evidence type="ECO:0000256" key="3">
    <source>
        <dbReference type="ARBA" id="ARBA00022475"/>
    </source>
</evidence>
<keyword evidence="5 7" id="KW-1133">Transmembrane helix</keyword>
<evidence type="ECO:0000256" key="6">
    <source>
        <dbReference type="ARBA" id="ARBA00023136"/>
    </source>
</evidence>
<keyword evidence="6 7" id="KW-0472">Membrane</keyword>
<feature type="transmembrane region" description="Helical" evidence="7">
    <location>
        <begin position="384"/>
        <end position="404"/>
    </location>
</feature>
<evidence type="ECO:0000256" key="7">
    <source>
        <dbReference type="SAM" id="Phobius"/>
    </source>
</evidence>
<feature type="transmembrane region" description="Helical" evidence="7">
    <location>
        <begin position="314"/>
        <end position="333"/>
    </location>
</feature>
<feature type="transmembrane region" description="Helical" evidence="7">
    <location>
        <begin position="263"/>
        <end position="285"/>
    </location>
</feature>
<keyword evidence="3" id="KW-1003">Cell membrane</keyword>
<comment type="subcellular location">
    <subcellularLocation>
        <location evidence="1">Cell membrane</location>
        <topology evidence="1">Multi-pass membrane protein</topology>
    </subcellularLocation>
</comment>
<feature type="transmembrane region" description="Helical" evidence="7">
    <location>
        <begin position="84"/>
        <end position="109"/>
    </location>
</feature>
<evidence type="ECO:0000256" key="4">
    <source>
        <dbReference type="ARBA" id="ARBA00022692"/>
    </source>
</evidence>
<dbReference type="InterPro" id="IPR020846">
    <property type="entry name" value="MFS_dom"/>
</dbReference>
<gene>
    <name evidence="9" type="ORF">Lpp49_05887</name>
</gene>
<dbReference type="Gene3D" id="1.20.1250.20">
    <property type="entry name" value="MFS general substrate transporter like domains"/>
    <property type="match status" value="1"/>
</dbReference>
<comment type="caution">
    <text evidence="9">The sequence shown here is derived from an EMBL/GenBank/DDBJ whole genome shotgun (WGS) entry which is preliminary data.</text>
</comment>
<feature type="transmembrane region" description="Helical" evidence="7">
    <location>
        <begin position="42"/>
        <end position="63"/>
    </location>
</feature>
<dbReference type="SUPFAM" id="SSF103473">
    <property type="entry name" value="MFS general substrate transporter"/>
    <property type="match status" value="1"/>
</dbReference>
<name>A0ABC9TDG2_LACPA</name>
<accession>A0ABC9TDG2</accession>
<evidence type="ECO:0000256" key="2">
    <source>
        <dbReference type="ARBA" id="ARBA00022448"/>
    </source>
</evidence>
<dbReference type="AlphaFoldDB" id="A0ABC9TDG2"/>
<keyword evidence="4 7" id="KW-0812">Transmembrane</keyword>
<sequence length="423" mass="45633">MHEYLTNRGYRAILNASLLSGIGDSLYNIVFIIYAATMPFKSLAVTLAAMATSVPTMLSLLTGSLADRTHAKTRHMVATRLGQMLLFLSLAVMILLPASFPLFLSLLLINIVSDSLGQYGNGLTLPLLHRLIPAKELNTALSFQSATSSTVQLVFQGLGASLIVLLNHNYALFGLLNALTFLLAAVTLVFRKKQLKQAEPPVTTGKSQPVIGNIRAVLKFLAGNQFLFAVILFAMLVNTLGSSVDGLMNITLVQEPDLWLRDFGTTVAIINVVFSVGLIFGALFAKDGLQRLSTFKLLSLLMAAIVGLSSSFFLLHSIVAALGFSFVTAYLMGKINPRLATVMMRQVPEQQMGTTAGVVNLAALIGMPVGQVIFFTIANLASAHVSWIVMAELATGLFLVLIWMSTKILDPVFTDSDQYSQKA</sequence>
<evidence type="ECO:0000256" key="5">
    <source>
        <dbReference type="ARBA" id="ARBA00022989"/>
    </source>
</evidence>
<keyword evidence="2" id="KW-0813">Transport</keyword>
<dbReference type="Proteomes" id="UP000014310">
    <property type="component" value="Unassembled WGS sequence"/>
</dbReference>
<dbReference type="RefSeq" id="WP_016382593.1">
    <property type="nucleotide sequence ID" value="NZ_ANKJ01000010.1"/>
</dbReference>
<evidence type="ECO:0000259" key="8">
    <source>
        <dbReference type="PROSITE" id="PS50850"/>
    </source>
</evidence>
<dbReference type="InterPro" id="IPR011701">
    <property type="entry name" value="MFS"/>
</dbReference>
<dbReference type="PANTHER" id="PTHR23513:SF6">
    <property type="entry name" value="MAJOR FACILITATOR SUPERFAMILY ASSOCIATED DOMAIN-CONTAINING PROTEIN"/>
    <property type="match status" value="1"/>
</dbReference>
<evidence type="ECO:0000313" key="9">
    <source>
        <dbReference type="EMBL" id="EPC91442.1"/>
    </source>
</evidence>
<feature type="transmembrane region" description="Helical" evidence="7">
    <location>
        <begin position="292"/>
        <end position="308"/>
    </location>
</feature>
<dbReference type="Pfam" id="PF07690">
    <property type="entry name" value="MFS_1"/>
    <property type="match status" value="1"/>
</dbReference>